<dbReference type="PANTHER" id="PTHR48081">
    <property type="entry name" value="AB HYDROLASE SUPERFAMILY PROTEIN C4A8.06C"/>
    <property type="match status" value="1"/>
</dbReference>
<dbReference type="InterPro" id="IPR050300">
    <property type="entry name" value="GDXG_lipolytic_enzyme"/>
</dbReference>
<dbReference type="OrthoDB" id="4141971at2759"/>
<feature type="domain" description="BD-FAE-like" evidence="2">
    <location>
        <begin position="50"/>
        <end position="163"/>
    </location>
</feature>
<dbReference type="Pfam" id="PF20434">
    <property type="entry name" value="BD-FAE"/>
    <property type="match status" value="1"/>
</dbReference>
<protein>
    <recommendedName>
        <fullName evidence="2">BD-FAE-like domain-containing protein</fullName>
    </recommendedName>
</protein>
<keyword evidence="4" id="KW-1185">Reference proteome</keyword>
<dbReference type="AlphaFoldDB" id="A0A0D2JX64"/>
<dbReference type="InterPro" id="IPR029058">
    <property type="entry name" value="AB_hydrolase_fold"/>
</dbReference>
<dbReference type="STRING" id="1442371.A0A0D2JX64"/>
<dbReference type="RefSeq" id="XP_016629232.1">
    <property type="nucleotide sequence ID" value="XM_016779521.1"/>
</dbReference>
<sequence length="371" mass="41034">MNKLEIENAEANTIFKTALKDAAAWNESLDWLPVHTFVYREVDGIKIEADVYVPDTPVGQLDQRPVVLFIHGGGWMGGIRTDIPRTILYEFLIRGFIFVSIDYRLVPEADFVTGQLDDITSVETWIREKLQASLQDRNLQVLVNTDSMIVVGASAGAHLASLTPKIWQIPPKALLLLAGPSNLLAPRVPKRSPPDGRLAPLLHHVPLDPSPEFIKSAMFDKPQTNTIPAVGLEGFLQPRSLLHLSRILKQVTSEFLLRGIVDGKLPEKGSVPEDEIKYISAFYTDPITSYPPTFQIIGDSDEAWDASQLTSFHDKLRQNGIPSAVLVVPEAVHAFENDSKVGDPVHLKYLATGVDFVCRFVGENGGEKSKN</sequence>
<dbReference type="GO" id="GO:0016787">
    <property type="term" value="F:hydrolase activity"/>
    <property type="evidence" value="ECO:0007669"/>
    <property type="project" value="UniProtKB-KW"/>
</dbReference>
<reference evidence="3 4" key="1">
    <citation type="submission" date="2015-01" db="EMBL/GenBank/DDBJ databases">
        <title>The Genome Sequence of Fonsecaea multimorphosa CBS 102226.</title>
        <authorList>
            <consortium name="The Broad Institute Genomics Platform"/>
            <person name="Cuomo C."/>
            <person name="de Hoog S."/>
            <person name="Gorbushina A."/>
            <person name="Stielow B."/>
            <person name="Teixiera M."/>
            <person name="Abouelleil A."/>
            <person name="Chapman S.B."/>
            <person name="Priest M."/>
            <person name="Young S.K."/>
            <person name="Wortman J."/>
            <person name="Nusbaum C."/>
            <person name="Birren B."/>
        </authorList>
    </citation>
    <scope>NUCLEOTIDE SEQUENCE [LARGE SCALE GENOMIC DNA]</scope>
    <source>
        <strain evidence="3 4">CBS 102226</strain>
    </source>
</reference>
<dbReference type="InterPro" id="IPR049492">
    <property type="entry name" value="BD-FAE-like_dom"/>
</dbReference>
<organism evidence="3 4">
    <name type="scientific">Fonsecaea multimorphosa CBS 102226</name>
    <dbReference type="NCBI Taxonomy" id="1442371"/>
    <lineage>
        <taxon>Eukaryota</taxon>
        <taxon>Fungi</taxon>
        <taxon>Dikarya</taxon>
        <taxon>Ascomycota</taxon>
        <taxon>Pezizomycotina</taxon>
        <taxon>Eurotiomycetes</taxon>
        <taxon>Chaetothyriomycetidae</taxon>
        <taxon>Chaetothyriales</taxon>
        <taxon>Herpotrichiellaceae</taxon>
        <taxon>Fonsecaea</taxon>
    </lineage>
</organism>
<accession>A0A0D2JX64</accession>
<name>A0A0D2JX64_9EURO</name>
<dbReference type="SUPFAM" id="SSF53474">
    <property type="entry name" value="alpha/beta-Hydrolases"/>
    <property type="match status" value="1"/>
</dbReference>
<proteinExistence type="predicted"/>
<dbReference type="Gene3D" id="3.40.50.1820">
    <property type="entry name" value="alpha/beta hydrolase"/>
    <property type="match status" value="1"/>
</dbReference>
<evidence type="ECO:0000256" key="1">
    <source>
        <dbReference type="ARBA" id="ARBA00022801"/>
    </source>
</evidence>
<gene>
    <name evidence="3" type="ORF">Z520_09025</name>
</gene>
<dbReference type="Proteomes" id="UP000053411">
    <property type="component" value="Unassembled WGS sequence"/>
</dbReference>
<evidence type="ECO:0000313" key="4">
    <source>
        <dbReference type="Proteomes" id="UP000053411"/>
    </source>
</evidence>
<dbReference type="VEuPathDB" id="FungiDB:Z520_09025"/>
<dbReference type="GeneID" id="27714771"/>
<keyword evidence="1" id="KW-0378">Hydrolase</keyword>
<evidence type="ECO:0000259" key="2">
    <source>
        <dbReference type="Pfam" id="PF20434"/>
    </source>
</evidence>
<dbReference type="EMBL" id="KN848083">
    <property type="protein sequence ID" value="KIX95109.1"/>
    <property type="molecule type" value="Genomic_DNA"/>
</dbReference>
<evidence type="ECO:0000313" key="3">
    <source>
        <dbReference type="EMBL" id="KIX95109.1"/>
    </source>
</evidence>